<dbReference type="Proteomes" id="UP000077266">
    <property type="component" value="Unassembled WGS sequence"/>
</dbReference>
<accession>A0A165NJG4</accession>
<proteinExistence type="predicted"/>
<dbReference type="OrthoDB" id="1862401at2759"/>
<evidence type="ECO:0000313" key="3">
    <source>
        <dbReference type="Proteomes" id="UP000077266"/>
    </source>
</evidence>
<evidence type="ECO:0000313" key="2">
    <source>
        <dbReference type="EMBL" id="KZW00829.1"/>
    </source>
</evidence>
<name>A0A165NJG4_EXIGL</name>
<dbReference type="Gene3D" id="3.30.559.10">
    <property type="entry name" value="Chloramphenicol acetyltransferase-like domain"/>
    <property type="match status" value="2"/>
</dbReference>
<organism evidence="2 3">
    <name type="scientific">Exidia glandulosa HHB12029</name>
    <dbReference type="NCBI Taxonomy" id="1314781"/>
    <lineage>
        <taxon>Eukaryota</taxon>
        <taxon>Fungi</taxon>
        <taxon>Dikarya</taxon>
        <taxon>Basidiomycota</taxon>
        <taxon>Agaricomycotina</taxon>
        <taxon>Agaricomycetes</taxon>
        <taxon>Auriculariales</taxon>
        <taxon>Exidiaceae</taxon>
        <taxon>Exidia</taxon>
    </lineage>
</organism>
<dbReference type="STRING" id="1314781.A0A165NJG4"/>
<evidence type="ECO:0000256" key="1">
    <source>
        <dbReference type="ARBA" id="ARBA00022679"/>
    </source>
</evidence>
<dbReference type="InterPro" id="IPR050317">
    <property type="entry name" value="Plant_Fungal_Acyltransferase"/>
</dbReference>
<dbReference type="EMBL" id="KV425898">
    <property type="protein sequence ID" value="KZW00829.1"/>
    <property type="molecule type" value="Genomic_DNA"/>
</dbReference>
<dbReference type="Pfam" id="PF02458">
    <property type="entry name" value="Transferase"/>
    <property type="match status" value="1"/>
</dbReference>
<dbReference type="InterPro" id="IPR023213">
    <property type="entry name" value="CAT-like_dom_sf"/>
</dbReference>
<evidence type="ECO:0008006" key="4">
    <source>
        <dbReference type="Google" id="ProtNLM"/>
    </source>
</evidence>
<gene>
    <name evidence="2" type="ORF">EXIGLDRAFT_720444</name>
</gene>
<keyword evidence="3" id="KW-1185">Reference proteome</keyword>
<reference evidence="2 3" key="1">
    <citation type="journal article" date="2016" name="Mol. Biol. Evol.">
        <title>Comparative Genomics of Early-Diverging Mushroom-Forming Fungi Provides Insights into the Origins of Lignocellulose Decay Capabilities.</title>
        <authorList>
            <person name="Nagy L.G."/>
            <person name="Riley R."/>
            <person name="Tritt A."/>
            <person name="Adam C."/>
            <person name="Daum C."/>
            <person name="Floudas D."/>
            <person name="Sun H."/>
            <person name="Yadav J.S."/>
            <person name="Pangilinan J."/>
            <person name="Larsson K.H."/>
            <person name="Matsuura K."/>
            <person name="Barry K."/>
            <person name="Labutti K."/>
            <person name="Kuo R."/>
            <person name="Ohm R.A."/>
            <person name="Bhattacharya S.S."/>
            <person name="Shirouzu T."/>
            <person name="Yoshinaga Y."/>
            <person name="Martin F.M."/>
            <person name="Grigoriev I.V."/>
            <person name="Hibbett D.S."/>
        </authorList>
    </citation>
    <scope>NUCLEOTIDE SEQUENCE [LARGE SCALE GENOMIC DNA]</scope>
    <source>
        <strain evidence="2 3">HHB12029</strain>
    </source>
</reference>
<keyword evidence="1" id="KW-0808">Transferase</keyword>
<protein>
    <recommendedName>
        <fullName evidence="4">CoA-dependent acyltransferase</fullName>
    </recommendedName>
</protein>
<dbReference type="PANTHER" id="PTHR31642:SF270">
    <property type="entry name" value="O-ACYLTRANSFERASE AUSQ"/>
    <property type="match status" value="1"/>
</dbReference>
<dbReference type="GO" id="GO:0016747">
    <property type="term" value="F:acyltransferase activity, transferring groups other than amino-acyl groups"/>
    <property type="evidence" value="ECO:0007669"/>
    <property type="project" value="TreeGrafter"/>
</dbReference>
<dbReference type="AlphaFoldDB" id="A0A165NJG4"/>
<dbReference type="InParanoid" id="A0A165NJG4"/>
<dbReference type="PANTHER" id="PTHR31642">
    <property type="entry name" value="TRICHOTHECENE 3-O-ACETYLTRANSFERASE"/>
    <property type="match status" value="1"/>
</dbReference>
<sequence length="421" mass="45669">MGDAYEPSLLDQVPFRAYISHLVCIPASALPTQAVLRAGLAKVLRDAPFLAGFVNPIPGSSWAQITGPYDTDAVDDLFEYRESNMDYESWRAAKFCCVRLLKEERCDFPPPDTYPAPVLRARSNTMRGGATLAVWFHHIAMDASGAARVWAAWTAACRNDPEQLELTLCPRYVPPDSGPPGNIELHPGYTFDPAPRPFPPSVTAYFHFPDAALARLKTRVTGEGRWVSSHDAMSALLWTCIARIMGREATMGLAVVVNARSRLDPPLTASYVGNCIYNTVAPTPVPSSFPNAARAIRAVVDSVDAARLADFASLIASSSTRRIFEAHHHFAAGTGPLLVTFAAQMGLVDLDWGAGVKAEHALHPALLMAGLVVVQPKHVGGLDVIVGLERQHMDALLHDEEFAEYARWESGYGSVVQSAVP</sequence>